<dbReference type="Proteomes" id="UP000000442">
    <property type="component" value="Chromosome"/>
</dbReference>
<gene>
    <name evidence="1" type="ordered locus">HRM2_36440</name>
</gene>
<name>C0Q9Y8_DESAH</name>
<organism evidence="1 2">
    <name type="scientific">Desulforapulum autotrophicum (strain ATCC 43914 / DSM 3382 / VKM B-1955 / HRM2)</name>
    <name type="common">Desulfobacterium autotrophicum</name>
    <dbReference type="NCBI Taxonomy" id="177437"/>
    <lineage>
        <taxon>Bacteria</taxon>
        <taxon>Pseudomonadati</taxon>
        <taxon>Thermodesulfobacteriota</taxon>
        <taxon>Desulfobacteria</taxon>
        <taxon>Desulfobacterales</taxon>
        <taxon>Desulfobacteraceae</taxon>
        <taxon>Desulforapulum</taxon>
    </lineage>
</organism>
<evidence type="ECO:0000313" key="1">
    <source>
        <dbReference type="EMBL" id="ACN16706.1"/>
    </source>
</evidence>
<proteinExistence type="predicted"/>
<dbReference type="EMBL" id="CP001087">
    <property type="protein sequence ID" value="ACN16706.1"/>
    <property type="molecule type" value="Genomic_DNA"/>
</dbReference>
<sequence length="83" mass="9626">MLYQLSYIGITCREDLNPFSTRPANNSRGSLVYQALKNHTHKQLWAITLQKPNLSSFYVCFRLLSAFNSDYEKRTVAKGAFYQ</sequence>
<keyword evidence="2" id="KW-1185">Reference proteome</keyword>
<reference evidence="1 2" key="1">
    <citation type="journal article" date="2009" name="Environ. Microbiol.">
        <title>Genome sequence of Desulfobacterium autotrophicum HRM2, a marine sulfate reducer oxidizing organic carbon completely to carbon dioxide.</title>
        <authorList>
            <person name="Strittmatter A.W."/>
            <person name="Liesegang H."/>
            <person name="Rabus R."/>
            <person name="Decker I."/>
            <person name="Amann J."/>
            <person name="Andres S."/>
            <person name="Henne A."/>
            <person name="Fricke W.F."/>
            <person name="Martinez-Arias R."/>
            <person name="Bartels D."/>
            <person name="Goesmann A."/>
            <person name="Krause L."/>
            <person name="Puehler A."/>
            <person name="Klenk H.P."/>
            <person name="Richter M."/>
            <person name="Schuler M."/>
            <person name="Gloeckner F.O."/>
            <person name="Meyerdierks A."/>
            <person name="Gottschalk G."/>
            <person name="Amann R."/>
        </authorList>
    </citation>
    <scope>NUCLEOTIDE SEQUENCE [LARGE SCALE GENOMIC DNA]</scope>
    <source>
        <strain evidence="2">ATCC 43914 / DSM 3382 / HRM2</strain>
    </source>
</reference>
<accession>C0Q9Y8</accession>
<dbReference type="AlphaFoldDB" id="C0Q9Y8"/>
<dbReference type="HOGENOM" id="CLU_2537048_0_0_7"/>
<dbReference type="KEGG" id="dat:HRM2_36440"/>
<protein>
    <submittedName>
        <fullName evidence="1">Uncharacterized protein</fullName>
    </submittedName>
</protein>
<evidence type="ECO:0000313" key="2">
    <source>
        <dbReference type="Proteomes" id="UP000000442"/>
    </source>
</evidence>